<evidence type="ECO:0000259" key="7">
    <source>
        <dbReference type="PROSITE" id="PS50022"/>
    </source>
</evidence>
<feature type="chain" id="PRO_5045825340" description="alpha-L-fucosidase" evidence="6">
    <location>
        <begin position="17"/>
        <end position="485"/>
    </location>
</feature>
<evidence type="ECO:0000256" key="1">
    <source>
        <dbReference type="ARBA" id="ARBA00007951"/>
    </source>
</evidence>
<gene>
    <name evidence="8" type="ORF">GCM10023091_11610</name>
</gene>
<dbReference type="SUPFAM" id="SSF51445">
    <property type="entry name" value="(Trans)glycosidases"/>
    <property type="match status" value="1"/>
</dbReference>
<keyword evidence="9" id="KW-1185">Reference proteome</keyword>
<dbReference type="InterPro" id="IPR057739">
    <property type="entry name" value="Glyco_hydro_29_N"/>
</dbReference>
<reference evidence="9" key="1">
    <citation type="journal article" date="2019" name="Int. J. Syst. Evol. Microbiol.">
        <title>The Global Catalogue of Microorganisms (GCM) 10K type strain sequencing project: providing services to taxonomists for standard genome sequencing and annotation.</title>
        <authorList>
            <consortium name="The Broad Institute Genomics Platform"/>
            <consortium name="The Broad Institute Genome Sequencing Center for Infectious Disease"/>
            <person name="Wu L."/>
            <person name="Ma J."/>
        </authorList>
    </citation>
    <scope>NUCLEOTIDE SEQUENCE [LARGE SCALE GENOMIC DNA]</scope>
    <source>
        <strain evidence="9">JCM 31920</strain>
    </source>
</reference>
<dbReference type="SMART" id="SM00812">
    <property type="entry name" value="Alpha_L_fucos"/>
    <property type="match status" value="1"/>
</dbReference>
<protein>
    <recommendedName>
        <fullName evidence="2">alpha-L-fucosidase</fullName>
        <ecNumber evidence="2">3.2.1.51</ecNumber>
    </recommendedName>
</protein>
<evidence type="ECO:0000256" key="3">
    <source>
        <dbReference type="ARBA" id="ARBA00022729"/>
    </source>
</evidence>
<name>A0ABP8LS41_9BACT</name>
<feature type="signal peptide" evidence="6">
    <location>
        <begin position="1"/>
        <end position="16"/>
    </location>
</feature>
<accession>A0ABP8LS41</accession>
<dbReference type="EC" id="3.2.1.51" evidence="2"/>
<dbReference type="EMBL" id="BAABEY010000012">
    <property type="protein sequence ID" value="GAA4435348.1"/>
    <property type="molecule type" value="Genomic_DNA"/>
</dbReference>
<dbReference type="Gene3D" id="2.60.120.260">
    <property type="entry name" value="Galactose-binding domain-like"/>
    <property type="match status" value="1"/>
</dbReference>
<dbReference type="Proteomes" id="UP001501508">
    <property type="component" value="Unassembled WGS sequence"/>
</dbReference>
<evidence type="ECO:0000313" key="9">
    <source>
        <dbReference type="Proteomes" id="UP001501508"/>
    </source>
</evidence>
<dbReference type="InterPro" id="IPR017853">
    <property type="entry name" value="GH"/>
</dbReference>
<feature type="domain" description="F5/8 type C" evidence="7">
    <location>
        <begin position="348"/>
        <end position="483"/>
    </location>
</feature>
<dbReference type="PROSITE" id="PS50022">
    <property type="entry name" value="FA58C_3"/>
    <property type="match status" value="1"/>
</dbReference>
<keyword evidence="5" id="KW-0326">Glycosidase</keyword>
<dbReference type="RefSeq" id="WP_345027206.1">
    <property type="nucleotide sequence ID" value="NZ_BAABEY010000012.1"/>
</dbReference>
<evidence type="ECO:0000313" key="8">
    <source>
        <dbReference type="EMBL" id="GAA4435348.1"/>
    </source>
</evidence>
<dbReference type="InterPro" id="IPR000421">
    <property type="entry name" value="FA58C"/>
</dbReference>
<comment type="caution">
    <text evidence="8">The sequence shown here is derived from an EMBL/GenBank/DDBJ whole genome shotgun (WGS) entry which is preliminary data.</text>
</comment>
<organism evidence="8 9">
    <name type="scientific">Ravibacter arvi</name>
    <dbReference type="NCBI Taxonomy" id="2051041"/>
    <lineage>
        <taxon>Bacteria</taxon>
        <taxon>Pseudomonadati</taxon>
        <taxon>Bacteroidota</taxon>
        <taxon>Cytophagia</taxon>
        <taxon>Cytophagales</taxon>
        <taxon>Spirosomataceae</taxon>
        <taxon>Ravibacter</taxon>
    </lineage>
</organism>
<dbReference type="InterPro" id="IPR000933">
    <property type="entry name" value="Glyco_hydro_29"/>
</dbReference>
<evidence type="ECO:0000256" key="2">
    <source>
        <dbReference type="ARBA" id="ARBA00012662"/>
    </source>
</evidence>
<dbReference type="Pfam" id="PF00754">
    <property type="entry name" value="F5_F8_type_C"/>
    <property type="match status" value="1"/>
</dbReference>
<dbReference type="Pfam" id="PF01120">
    <property type="entry name" value="Alpha_L_fucos"/>
    <property type="match status" value="1"/>
</dbReference>
<proteinExistence type="inferred from homology"/>
<evidence type="ECO:0000256" key="6">
    <source>
        <dbReference type="SAM" id="SignalP"/>
    </source>
</evidence>
<dbReference type="PANTHER" id="PTHR10030:SF37">
    <property type="entry name" value="ALPHA-L-FUCOSIDASE-RELATED"/>
    <property type="match status" value="1"/>
</dbReference>
<dbReference type="SUPFAM" id="SSF49785">
    <property type="entry name" value="Galactose-binding domain-like"/>
    <property type="match status" value="1"/>
</dbReference>
<evidence type="ECO:0000256" key="4">
    <source>
        <dbReference type="ARBA" id="ARBA00022801"/>
    </source>
</evidence>
<comment type="similarity">
    <text evidence="1">Belongs to the glycosyl hydrolase 29 family.</text>
</comment>
<sequence>MILFLLLLAISSVAYGQLPPKPFGPVPSARQLAWHDLELYGLVHFTPTTFENKEWGYGDADPKIFNPASFDADQIVKAAKAGGLRGVILVAKHHDGFALWPTHTTEYNISKSPFRGGKGDMVMEFMEAARKNGIKFGIYCSPWDRNNPAYGTAAYLEIYRNQLKELYSNYGELFMSWHDGANGGDGYYGGSREKRSIDNTVYYDWDNTWNELTRKLQPSANIFSDIGWDVRWVGNEKGVAAETHWATFTPKPAEGAHAAVPGQSNYKENPTGNRDGKFWIPAECDVPLRKGWFYHPDEKAKSPEALFDLYLKSVGRGTALDLGLAPAPEGLLDTGDVETLTTFGNKLTNTFSVNLLRGANLKASNVRGYNSIYGTKNLTDQKKETYWATDDDFNTPTLVISFPKPVVFDIFDIRENIRLGQRIGKFTLEIEENGAWKEIHRGTSVGARRLVKFDAPITAQKIRLNITECPVAVAISEMGIYKEAK</sequence>
<dbReference type="InterPro" id="IPR008979">
    <property type="entry name" value="Galactose-bd-like_sf"/>
</dbReference>
<dbReference type="Gene3D" id="3.20.20.80">
    <property type="entry name" value="Glycosidases"/>
    <property type="match status" value="1"/>
</dbReference>
<evidence type="ECO:0000256" key="5">
    <source>
        <dbReference type="ARBA" id="ARBA00023295"/>
    </source>
</evidence>
<keyword evidence="3 6" id="KW-0732">Signal</keyword>
<dbReference type="PANTHER" id="PTHR10030">
    <property type="entry name" value="ALPHA-L-FUCOSIDASE"/>
    <property type="match status" value="1"/>
</dbReference>
<keyword evidence="4" id="KW-0378">Hydrolase</keyword>